<evidence type="ECO:0000313" key="19">
    <source>
        <dbReference type="Proteomes" id="UP000036987"/>
    </source>
</evidence>
<dbReference type="SUPFAM" id="SSF48264">
    <property type="entry name" value="Cytochrome P450"/>
    <property type="match status" value="1"/>
</dbReference>
<evidence type="ECO:0000256" key="9">
    <source>
        <dbReference type="ARBA" id="ARBA00023004"/>
    </source>
</evidence>
<keyword evidence="9 16" id="KW-0408">Iron</keyword>
<name>A0A0K9NPF3_ZOSMR</name>
<keyword evidence="19" id="KW-1185">Reference proteome</keyword>
<evidence type="ECO:0000256" key="4">
    <source>
        <dbReference type="ARBA" id="ARBA00022617"/>
    </source>
</evidence>
<dbReference type="GO" id="GO:0005506">
    <property type="term" value="F:iron ion binding"/>
    <property type="evidence" value="ECO:0007669"/>
    <property type="project" value="InterPro"/>
</dbReference>
<keyword evidence="5" id="KW-0812">Transmembrane</keyword>
<evidence type="ECO:0000256" key="10">
    <source>
        <dbReference type="ARBA" id="ARBA00023033"/>
    </source>
</evidence>
<keyword evidence="4 16" id="KW-0349">Heme</keyword>
<dbReference type="PROSITE" id="PS00086">
    <property type="entry name" value="CYTOCHROME_P450"/>
    <property type="match status" value="1"/>
</dbReference>
<dbReference type="InterPro" id="IPR002401">
    <property type="entry name" value="Cyt_P450_E_grp-I"/>
</dbReference>
<keyword evidence="10 17" id="KW-0503">Monooxygenase</keyword>
<keyword evidence="6 16" id="KW-0479">Metal-binding</keyword>
<evidence type="ECO:0000256" key="13">
    <source>
        <dbReference type="ARBA" id="ARBA00057905"/>
    </source>
</evidence>
<evidence type="ECO:0000256" key="12">
    <source>
        <dbReference type="ARBA" id="ARBA00050609"/>
    </source>
</evidence>
<dbReference type="InterPro" id="IPR001128">
    <property type="entry name" value="Cyt_P450"/>
</dbReference>
<evidence type="ECO:0000256" key="17">
    <source>
        <dbReference type="RuleBase" id="RU000461"/>
    </source>
</evidence>
<comment type="function">
    <text evidence="13">Involved in the oxidative degradation of abscisic acid.</text>
</comment>
<comment type="similarity">
    <text evidence="3 17">Belongs to the cytochrome P450 family.</text>
</comment>
<dbReference type="GO" id="GO:0016709">
    <property type="term" value="F:oxidoreductase activity, acting on paired donors, with incorporation or reduction of molecular oxygen, NAD(P)H as one donor, and incorporation of one atom of oxygen"/>
    <property type="evidence" value="ECO:0000318"/>
    <property type="project" value="GO_Central"/>
</dbReference>
<dbReference type="AlphaFoldDB" id="A0A0K9NPF3"/>
<feature type="binding site" description="axial binding residue" evidence="16">
    <location>
        <position position="421"/>
    </location>
    <ligand>
        <name>heme</name>
        <dbReference type="ChEBI" id="CHEBI:30413"/>
    </ligand>
    <ligandPart>
        <name>Fe</name>
        <dbReference type="ChEBI" id="CHEBI:18248"/>
    </ligandPart>
</feature>
<comment type="cofactor">
    <cofactor evidence="1 16">
        <name>heme</name>
        <dbReference type="ChEBI" id="CHEBI:30413"/>
    </cofactor>
</comment>
<dbReference type="CDD" id="cd11043">
    <property type="entry name" value="CYP90-like"/>
    <property type="match status" value="1"/>
</dbReference>
<dbReference type="EC" id="1.14.14.137" evidence="15"/>
<sequence>MTRSTITKMLWFLFSTGINIILSACYNLTKRFIGSERHGPELPPGNMGWPYIGETYQLYSTNPMSFLAKKQNKYGPVCKTRILGCPCVMVSSPAAAKLVLLTKAHMFKPSFPISKERMLGRSAIFFQQGDYHARLKKLMLRAFMPAVIRGKVSNVEEIAMSALQSWEGRSHINTYEEMKIYAFNVALMSMFREEETAVCMEEIKKCYHLLEKGYNSFPIDVPGTLFHKAMKARRCLEHIFAGIVLSRREIKAVPCDLLGSFMDDEYSLTDQQIADNIIGVIFAARDTTASVLTWVVKYLHDNPVFLQAVIAEQEDIKREMREGDRSVLTWEDTKKMTMTSRVLQETMRMASVLSYTFREAVEDVEYEGYLIPKGWKMMPLFRNIHHDPQNFTDPERFDPSRFEVVLKPNTFMPFGNGIHSCPGNELAKLEMLVLLHHLTTKYRWSLAGSRKSNEIQFGPFVLPINGLPIRISSKEDTNN</sequence>
<evidence type="ECO:0000256" key="6">
    <source>
        <dbReference type="ARBA" id="ARBA00022723"/>
    </source>
</evidence>
<dbReference type="PRINTS" id="PR00463">
    <property type="entry name" value="EP450I"/>
</dbReference>
<comment type="subcellular location">
    <subcellularLocation>
        <location evidence="2">Membrane</location>
        <topology evidence="2">Single-pass membrane protein</topology>
    </subcellularLocation>
</comment>
<dbReference type="STRING" id="29655.A0A0K9NPF3"/>
<protein>
    <recommendedName>
        <fullName evidence="15">(+)-abscisic acid 8'-hydroxylase</fullName>
        <ecNumber evidence="15">1.14.14.137</ecNumber>
    </recommendedName>
</protein>
<dbReference type="OMA" id="WDGQFVN"/>
<dbReference type="FunFam" id="1.10.630.10:FF:000014">
    <property type="entry name" value="Abscisic acid 8"/>
    <property type="match status" value="1"/>
</dbReference>
<evidence type="ECO:0000256" key="16">
    <source>
        <dbReference type="PIRSR" id="PIRSR602401-1"/>
    </source>
</evidence>
<keyword evidence="11" id="KW-0472">Membrane</keyword>
<proteinExistence type="inferred from homology"/>
<keyword evidence="7" id="KW-1133">Transmembrane helix</keyword>
<evidence type="ECO:0000256" key="7">
    <source>
        <dbReference type="ARBA" id="ARBA00022989"/>
    </source>
</evidence>
<dbReference type="InterPro" id="IPR017972">
    <property type="entry name" value="Cyt_P450_CS"/>
</dbReference>
<comment type="pathway">
    <text evidence="14">Plant hormone degradation; abscisic acid degradation.</text>
</comment>
<dbReference type="PANTHER" id="PTHR24286:SF10">
    <property type="entry name" value="ABSCISIC ACID 8'-HYDROXYLASE 1"/>
    <property type="match status" value="1"/>
</dbReference>
<dbReference type="EMBL" id="LFYR01001927">
    <property type="protein sequence ID" value="KMZ58503.1"/>
    <property type="molecule type" value="Genomic_DNA"/>
</dbReference>
<evidence type="ECO:0000256" key="15">
    <source>
        <dbReference type="ARBA" id="ARBA00066338"/>
    </source>
</evidence>
<gene>
    <name evidence="18" type="ORF">ZOSMA_76G00590</name>
</gene>
<dbReference type="OrthoDB" id="1372046at2759"/>
<dbReference type="Pfam" id="PF00067">
    <property type="entry name" value="p450"/>
    <property type="match status" value="1"/>
</dbReference>
<dbReference type="InterPro" id="IPR036396">
    <property type="entry name" value="Cyt_P450_sf"/>
</dbReference>
<dbReference type="PANTHER" id="PTHR24286">
    <property type="entry name" value="CYTOCHROME P450 26"/>
    <property type="match status" value="1"/>
</dbReference>
<evidence type="ECO:0000256" key="2">
    <source>
        <dbReference type="ARBA" id="ARBA00004167"/>
    </source>
</evidence>
<evidence type="ECO:0000256" key="1">
    <source>
        <dbReference type="ARBA" id="ARBA00001971"/>
    </source>
</evidence>
<dbReference type="Proteomes" id="UP000036987">
    <property type="component" value="Unassembled WGS sequence"/>
</dbReference>
<keyword evidence="8 17" id="KW-0560">Oxidoreductase</keyword>
<dbReference type="GO" id="GO:0010295">
    <property type="term" value="F:(+)-abscisic acid 8'-hydroxylase activity"/>
    <property type="evidence" value="ECO:0007669"/>
    <property type="project" value="UniProtKB-EC"/>
</dbReference>
<dbReference type="GO" id="GO:0020037">
    <property type="term" value="F:heme binding"/>
    <property type="evidence" value="ECO:0007669"/>
    <property type="project" value="InterPro"/>
</dbReference>
<reference evidence="19" key="1">
    <citation type="journal article" date="2016" name="Nature">
        <title>The genome of the seagrass Zostera marina reveals angiosperm adaptation to the sea.</title>
        <authorList>
            <person name="Olsen J.L."/>
            <person name="Rouze P."/>
            <person name="Verhelst B."/>
            <person name="Lin Y.-C."/>
            <person name="Bayer T."/>
            <person name="Collen J."/>
            <person name="Dattolo E."/>
            <person name="De Paoli E."/>
            <person name="Dittami S."/>
            <person name="Maumus F."/>
            <person name="Michel G."/>
            <person name="Kersting A."/>
            <person name="Lauritano C."/>
            <person name="Lohaus R."/>
            <person name="Toepel M."/>
            <person name="Tonon T."/>
            <person name="Vanneste K."/>
            <person name="Amirebrahimi M."/>
            <person name="Brakel J."/>
            <person name="Bostroem C."/>
            <person name="Chovatia M."/>
            <person name="Grimwood J."/>
            <person name="Jenkins J.W."/>
            <person name="Jueterbock A."/>
            <person name="Mraz A."/>
            <person name="Stam W.T."/>
            <person name="Tice H."/>
            <person name="Bornberg-Bauer E."/>
            <person name="Green P.J."/>
            <person name="Pearson G.A."/>
            <person name="Procaccini G."/>
            <person name="Duarte C.M."/>
            <person name="Schmutz J."/>
            <person name="Reusch T.B.H."/>
            <person name="Van de Peer Y."/>
        </authorList>
    </citation>
    <scope>NUCLEOTIDE SEQUENCE [LARGE SCALE GENOMIC DNA]</scope>
    <source>
        <strain evidence="19">cv. Finnish</strain>
    </source>
</reference>
<organism evidence="18 19">
    <name type="scientific">Zostera marina</name>
    <name type="common">Eelgrass</name>
    <dbReference type="NCBI Taxonomy" id="29655"/>
    <lineage>
        <taxon>Eukaryota</taxon>
        <taxon>Viridiplantae</taxon>
        <taxon>Streptophyta</taxon>
        <taxon>Embryophyta</taxon>
        <taxon>Tracheophyta</taxon>
        <taxon>Spermatophyta</taxon>
        <taxon>Magnoliopsida</taxon>
        <taxon>Liliopsida</taxon>
        <taxon>Zosteraceae</taxon>
        <taxon>Zostera</taxon>
    </lineage>
</organism>
<dbReference type="PROSITE" id="PS51257">
    <property type="entry name" value="PROKAR_LIPOPROTEIN"/>
    <property type="match status" value="1"/>
</dbReference>
<evidence type="ECO:0000313" key="18">
    <source>
        <dbReference type="EMBL" id="KMZ58503.1"/>
    </source>
</evidence>
<comment type="caution">
    <text evidence="18">The sequence shown here is derived from an EMBL/GenBank/DDBJ whole genome shotgun (WGS) entry which is preliminary data.</text>
</comment>
<evidence type="ECO:0000256" key="8">
    <source>
        <dbReference type="ARBA" id="ARBA00023002"/>
    </source>
</evidence>
<evidence type="ECO:0000256" key="14">
    <source>
        <dbReference type="ARBA" id="ARBA00060633"/>
    </source>
</evidence>
<dbReference type="GO" id="GO:0016020">
    <property type="term" value="C:membrane"/>
    <property type="evidence" value="ECO:0007669"/>
    <property type="project" value="UniProtKB-SubCell"/>
</dbReference>
<dbReference type="Gene3D" id="1.10.630.10">
    <property type="entry name" value="Cytochrome P450"/>
    <property type="match status" value="1"/>
</dbReference>
<evidence type="ECO:0000256" key="11">
    <source>
        <dbReference type="ARBA" id="ARBA00023136"/>
    </source>
</evidence>
<evidence type="ECO:0000256" key="3">
    <source>
        <dbReference type="ARBA" id="ARBA00010617"/>
    </source>
</evidence>
<accession>A0A0K9NPF3</accession>
<dbReference type="GO" id="GO:0009687">
    <property type="term" value="P:abscisic acid metabolic process"/>
    <property type="evidence" value="ECO:0000318"/>
    <property type="project" value="GO_Central"/>
</dbReference>
<dbReference type="PRINTS" id="PR00385">
    <property type="entry name" value="P450"/>
</dbReference>
<comment type="catalytic activity">
    <reaction evidence="12">
        <text>2-cis-(+)-abscisate + reduced [NADPH--hemoprotein reductase] + O2 = (+)-8'-hydroxyabscisate + oxidized [NADPH--hemoprotein reductase] + H2O + H(+)</text>
        <dbReference type="Rhea" id="RHEA:12897"/>
        <dbReference type="Rhea" id="RHEA-COMP:11964"/>
        <dbReference type="Rhea" id="RHEA-COMP:11965"/>
        <dbReference type="ChEBI" id="CHEBI:15377"/>
        <dbReference type="ChEBI" id="CHEBI:15378"/>
        <dbReference type="ChEBI" id="CHEBI:15379"/>
        <dbReference type="ChEBI" id="CHEBI:37569"/>
        <dbReference type="ChEBI" id="CHEBI:57618"/>
        <dbReference type="ChEBI" id="CHEBI:58210"/>
        <dbReference type="ChEBI" id="CHEBI:58490"/>
        <dbReference type="EC" id="1.14.14.137"/>
    </reaction>
</comment>
<evidence type="ECO:0000256" key="5">
    <source>
        <dbReference type="ARBA" id="ARBA00022692"/>
    </source>
</evidence>